<dbReference type="InterPro" id="IPR046313">
    <property type="entry name" value="DUF6465"/>
</dbReference>
<accession>A0ABT1E6M8</accession>
<evidence type="ECO:0000313" key="3">
    <source>
        <dbReference type="Proteomes" id="UP001523566"/>
    </source>
</evidence>
<comment type="caution">
    <text evidence="2">The sequence shown here is derived from an EMBL/GenBank/DDBJ whole genome shotgun (WGS) entry which is preliminary data.</text>
</comment>
<proteinExistence type="predicted"/>
<protein>
    <submittedName>
        <fullName evidence="2">DUF6465 family protein</fullName>
    </submittedName>
</protein>
<reference evidence="2 3" key="1">
    <citation type="journal article" date="2022" name="Genome Biol. Evol.">
        <title>Host diet, physiology and behaviors set the stage for Lachnospiraceae cladogenesis.</title>
        <authorList>
            <person name="Vera-Ponce De Leon A."/>
            <person name="Schneider M."/>
            <person name="Jahnes B.C."/>
            <person name="Sadowski V."/>
            <person name="Camuy-Velez L.A."/>
            <person name="Duan J."/>
            <person name="Sabree Z.L."/>
        </authorList>
    </citation>
    <scope>NUCLEOTIDE SEQUENCE [LARGE SCALE GENOMIC DNA]</scope>
    <source>
        <strain evidence="2 3">PAL113</strain>
    </source>
</reference>
<sequence length="98" mass="11064">MMVVKSKSTKSAATKETEKTPAKKTVKKTVKKEMKVSTTIEYYGNQLKEKDIIANVKKAWRASGNKVSDIKTMELYVKPEDYSVYYVINGDKTGSISF</sequence>
<organism evidence="2 3">
    <name type="scientific">Aequitasia blattaphilus</name>
    <dbReference type="NCBI Taxonomy" id="2949332"/>
    <lineage>
        <taxon>Bacteria</taxon>
        <taxon>Bacillati</taxon>
        <taxon>Bacillota</taxon>
        <taxon>Clostridia</taxon>
        <taxon>Lachnospirales</taxon>
        <taxon>Lachnospiraceae</taxon>
        <taxon>Aequitasia</taxon>
    </lineage>
</organism>
<feature type="region of interest" description="Disordered" evidence="1">
    <location>
        <begin position="1"/>
        <end position="26"/>
    </location>
</feature>
<dbReference type="Proteomes" id="UP001523566">
    <property type="component" value="Unassembled WGS sequence"/>
</dbReference>
<feature type="compositionally biased region" description="Low complexity" evidence="1">
    <location>
        <begin position="1"/>
        <end position="12"/>
    </location>
</feature>
<dbReference type="EMBL" id="JAMZFW010000003">
    <property type="protein sequence ID" value="MCP1101488.1"/>
    <property type="molecule type" value="Genomic_DNA"/>
</dbReference>
<keyword evidence="3" id="KW-1185">Reference proteome</keyword>
<dbReference type="RefSeq" id="WP_262065270.1">
    <property type="nucleotide sequence ID" value="NZ_JAMXOD010000003.1"/>
</dbReference>
<evidence type="ECO:0000313" key="2">
    <source>
        <dbReference type="EMBL" id="MCP1101488.1"/>
    </source>
</evidence>
<evidence type="ECO:0000256" key="1">
    <source>
        <dbReference type="SAM" id="MobiDB-lite"/>
    </source>
</evidence>
<name>A0ABT1E6M8_9FIRM</name>
<gene>
    <name evidence="2" type="ORF">NK125_03550</name>
</gene>
<dbReference type="Pfam" id="PF20069">
    <property type="entry name" value="DUF6465"/>
    <property type="match status" value="1"/>
</dbReference>